<evidence type="ECO:0000313" key="2">
    <source>
        <dbReference type="WBParaSite" id="RSKR_0000451750.1"/>
    </source>
</evidence>
<accession>A0AC35TW25</accession>
<organism evidence="1 2">
    <name type="scientific">Rhabditophanes sp. KR3021</name>
    <dbReference type="NCBI Taxonomy" id="114890"/>
    <lineage>
        <taxon>Eukaryota</taxon>
        <taxon>Metazoa</taxon>
        <taxon>Ecdysozoa</taxon>
        <taxon>Nematoda</taxon>
        <taxon>Chromadorea</taxon>
        <taxon>Rhabditida</taxon>
        <taxon>Tylenchina</taxon>
        <taxon>Panagrolaimomorpha</taxon>
        <taxon>Strongyloidoidea</taxon>
        <taxon>Alloionematidae</taxon>
        <taxon>Rhabditophanes</taxon>
    </lineage>
</organism>
<name>A0AC35TW25_9BILA</name>
<sequence>MSDLKTAPRICQQDASILDNEIESLIFDSFKSICQSNTTLAFNFQRAEDEVHILSKSILWLHRLIKGVTPGQQLMDIKYSAHGLLRFIVHYLFEVILPYLRKYFPKLIGLRFEILSNALDVVKQILFLAYGKYLTISETVLKVSPMKEAANLIGSPGTSNEMEREFLFHLFKDASLVFLPIIYAVKTINWKNLFIKCTGKGILENGSTEDIDTKPFEPVKCSSCNEDAILPVRNALNLPNSCYHTFCYYCYNPDISCPLCNLTLPSNGYQFIF</sequence>
<protein>
    <submittedName>
        <fullName evidence="2">RING-type domain-containing protein</fullName>
    </submittedName>
</protein>
<proteinExistence type="predicted"/>
<dbReference type="WBParaSite" id="RSKR_0000451750.1">
    <property type="protein sequence ID" value="RSKR_0000451750.1"/>
    <property type="gene ID" value="RSKR_0000451750"/>
</dbReference>
<dbReference type="Proteomes" id="UP000095286">
    <property type="component" value="Unplaced"/>
</dbReference>
<evidence type="ECO:0000313" key="1">
    <source>
        <dbReference type="Proteomes" id="UP000095286"/>
    </source>
</evidence>
<reference evidence="2" key="1">
    <citation type="submission" date="2016-11" db="UniProtKB">
        <authorList>
            <consortium name="WormBaseParasite"/>
        </authorList>
    </citation>
    <scope>IDENTIFICATION</scope>
    <source>
        <strain evidence="2">KR3021</strain>
    </source>
</reference>